<dbReference type="Gene3D" id="2.60.120.200">
    <property type="match status" value="1"/>
</dbReference>
<sequence length="225" mass="24450">IGIFTDVNVNDKIEWIPTWYGERITEWASWTSSLNVDLISYYKFDGIGTVNAEDNVSSFNFTLAGNPPHQAGIINNSQLFTGGDNGDTGAIGWKLLNNFTVTGWVKFTDPSSRQDFYGMRKDANEFFQLNIGDGGSSFRINVNDGATSGDFNCGTIVGANQWTFFAIKFNGTVNLYHNGTFCSTGASGGKLQLSTATFDIGHSISGVNAMTGNLDEIGVWNRTLS</sequence>
<organism evidence="1">
    <name type="scientific">marine sediment metagenome</name>
    <dbReference type="NCBI Taxonomy" id="412755"/>
    <lineage>
        <taxon>unclassified sequences</taxon>
        <taxon>metagenomes</taxon>
        <taxon>ecological metagenomes</taxon>
    </lineage>
</organism>
<feature type="non-terminal residue" evidence="1">
    <location>
        <position position="225"/>
    </location>
</feature>
<comment type="caution">
    <text evidence="1">The sequence shown here is derived from an EMBL/GenBank/DDBJ whole genome shotgun (WGS) entry which is preliminary data.</text>
</comment>
<feature type="non-terminal residue" evidence="1">
    <location>
        <position position="1"/>
    </location>
</feature>
<name>X0VDQ9_9ZZZZ</name>
<dbReference type="InterPro" id="IPR013320">
    <property type="entry name" value="ConA-like_dom_sf"/>
</dbReference>
<gene>
    <name evidence="1" type="ORF">S01H1_21974</name>
</gene>
<evidence type="ECO:0000313" key="1">
    <source>
        <dbReference type="EMBL" id="GAF98700.1"/>
    </source>
</evidence>
<evidence type="ECO:0008006" key="2">
    <source>
        <dbReference type="Google" id="ProtNLM"/>
    </source>
</evidence>
<dbReference type="EMBL" id="BARS01012296">
    <property type="protein sequence ID" value="GAF98700.1"/>
    <property type="molecule type" value="Genomic_DNA"/>
</dbReference>
<dbReference type="SUPFAM" id="SSF49899">
    <property type="entry name" value="Concanavalin A-like lectins/glucanases"/>
    <property type="match status" value="1"/>
</dbReference>
<proteinExistence type="predicted"/>
<dbReference type="Pfam" id="PF13385">
    <property type="entry name" value="Laminin_G_3"/>
    <property type="match status" value="1"/>
</dbReference>
<accession>X0VDQ9</accession>
<reference evidence="1" key="1">
    <citation type="journal article" date="2014" name="Front. Microbiol.">
        <title>High frequency of phylogenetically diverse reductive dehalogenase-homologous genes in deep subseafloor sedimentary metagenomes.</title>
        <authorList>
            <person name="Kawai M."/>
            <person name="Futagami T."/>
            <person name="Toyoda A."/>
            <person name="Takaki Y."/>
            <person name="Nishi S."/>
            <person name="Hori S."/>
            <person name="Arai W."/>
            <person name="Tsubouchi T."/>
            <person name="Morono Y."/>
            <person name="Uchiyama I."/>
            <person name="Ito T."/>
            <person name="Fujiyama A."/>
            <person name="Inagaki F."/>
            <person name="Takami H."/>
        </authorList>
    </citation>
    <scope>NUCLEOTIDE SEQUENCE</scope>
    <source>
        <strain evidence="1">Expedition CK06-06</strain>
    </source>
</reference>
<protein>
    <recommendedName>
        <fullName evidence="2">LamG-like jellyroll fold domain-containing protein</fullName>
    </recommendedName>
</protein>
<dbReference type="AlphaFoldDB" id="X0VDQ9"/>